<dbReference type="Pfam" id="PF23134">
    <property type="entry name" value="TRIP4_3rd"/>
    <property type="match status" value="1"/>
</dbReference>
<keyword evidence="4" id="KW-1185">Reference proteome</keyword>
<organism evidence="3 4">
    <name type="scientific">Microctonus aethiopoides</name>
    <dbReference type="NCBI Taxonomy" id="144406"/>
    <lineage>
        <taxon>Eukaryota</taxon>
        <taxon>Metazoa</taxon>
        <taxon>Ecdysozoa</taxon>
        <taxon>Arthropoda</taxon>
        <taxon>Hexapoda</taxon>
        <taxon>Insecta</taxon>
        <taxon>Pterygota</taxon>
        <taxon>Neoptera</taxon>
        <taxon>Endopterygota</taxon>
        <taxon>Hymenoptera</taxon>
        <taxon>Apocrita</taxon>
        <taxon>Ichneumonoidea</taxon>
        <taxon>Braconidae</taxon>
        <taxon>Euphorinae</taxon>
        <taxon>Microctonus</taxon>
    </lineage>
</organism>
<dbReference type="Pfam" id="PF04266">
    <property type="entry name" value="ASCH"/>
    <property type="match status" value="1"/>
</dbReference>
<dbReference type="PANTHER" id="PTHR12963">
    <property type="entry name" value="THYROID RECEPTOR INTERACTING PROTEIN RELATED"/>
    <property type="match status" value="1"/>
</dbReference>
<dbReference type="SMART" id="SM01022">
    <property type="entry name" value="ASCH"/>
    <property type="match status" value="1"/>
</dbReference>
<evidence type="ECO:0000313" key="4">
    <source>
        <dbReference type="Proteomes" id="UP001168990"/>
    </source>
</evidence>
<dbReference type="GO" id="GO:0008270">
    <property type="term" value="F:zinc ion binding"/>
    <property type="evidence" value="ECO:0007669"/>
    <property type="project" value="InterPro"/>
</dbReference>
<dbReference type="Pfam" id="PF06221">
    <property type="entry name" value="zf-C2HC5"/>
    <property type="match status" value="1"/>
</dbReference>
<dbReference type="PANTHER" id="PTHR12963:SF4">
    <property type="entry name" value="ACTIVATING SIGNAL COINTEGRATOR 1"/>
    <property type="match status" value="1"/>
</dbReference>
<sequence length="506" mass="58523">MEQWIHRRLSDLLDFPVPDELTQYILQIQNEKDLDDYLKTLLNFDNPTHRLFVFELKTKRVSENVLVGYKKSKEIEESGNQKQSEKKKNKSKDNQNVTAAQDAAAKQDKNLKKKSKFVNFYNQDDKQVIWNKNRQKCDCEAKSHSLVNNCLNCGRIVCIQEGSGPCFHCGELVCTPDQQSILCSNTKQSDTLYNKLMEQKPGQGQNAALLQRNKLLEYDRDSAKRTHVIDDECDYYQSSDSVWLSENERKEIQKHEEQVRNEKYGSRLTKKVTLDIYGRQIIEEPDDEKMFNFQVSADLTKSMIRKANDNADTTCPTVEFDRPQYIETDMLRNVSLNTMNNLENICRVQDKELLDMIDNGVCLSLHQPYASLLIAGIKMHEGRTWYSAHRGRLWIAAAAKVPSTEEITALEQHYRVLINDKLKFPKTYPTGCLLGCVTVTDVLSQVEYRKIYPQGDSESPYVFICSDPHELSLKFPMQGKHKIYKLDKQIHQAAVKCLMQLAKTKH</sequence>
<dbReference type="CDD" id="cd06554">
    <property type="entry name" value="ASCH_ASC-1_like"/>
    <property type="match status" value="1"/>
</dbReference>
<dbReference type="GO" id="GO:0005634">
    <property type="term" value="C:nucleus"/>
    <property type="evidence" value="ECO:0007669"/>
    <property type="project" value="InterPro"/>
</dbReference>
<feature type="region of interest" description="Disordered" evidence="1">
    <location>
        <begin position="76"/>
        <end position="110"/>
    </location>
</feature>
<dbReference type="Pfam" id="PF23135">
    <property type="entry name" value="TRI4_N"/>
    <property type="match status" value="1"/>
</dbReference>
<name>A0AA39KLU5_9HYME</name>
<evidence type="ECO:0000256" key="1">
    <source>
        <dbReference type="SAM" id="MobiDB-lite"/>
    </source>
</evidence>
<feature type="domain" description="ASCH" evidence="2">
    <location>
        <begin position="363"/>
        <end position="475"/>
    </location>
</feature>
<dbReference type="InterPro" id="IPR039128">
    <property type="entry name" value="TRIP4-like"/>
</dbReference>
<dbReference type="GO" id="GO:0180022">
    <property type="term" value="C:RQC-trigger complex"/>
    <property type="evidence" value="ECO:0007669"/>
    <property type="project" value="InterPro"/>
</dbReference>
<dbReference type="SUPFAM" id="SSF88697">
    <property type="entry name" value="PUA domain-like"/>
    <property type="match status" value="1"/>
</dbReference>
<dbReference type="FunFam" id="2.30.130.30:FF:000006">
    <property type="entry name" value="Putative_zinc_finger_motif_-_C2HC5-type /ASCH_domain_containing_protein_-_putative"/>
    <property type="match status" value="1"/>
</dbReference>
<dbReference type="InterPro" id="IPR007374">
    <property type="entry name" value="ASCH_domain"/>
</dbReference>
<dbReference type="EMBL" id="JAQQBS010001422">
    <property type="protein sequence ID" value="KAK0166194.1"/>
    <property type="molecule type" value="Genomic_DNA"/>
</dbReference>
<dbReference type="InterPro" id="IPR009349">
    <property type="entry name" value="TRIP4/RQT4_C2HC5_Znf"/>
</dbReference>
<dbReference type="InterPro" id="IPR015947">
    <property type="entry name" value="PUA-like_sf"/>
</dbReference>
<dbReference type="AlphaFoldDB" id="A0AA39KLU5"/>
<gene>
    <name evidence="3" type="ORF">PV328_004635</name>
</gene>
<protein>
    <recommendedName>
        <fullName evidence="2">ASCH domain-containing protein</fullName>
    </recommendedName>
</protein>
<dbReference type="GO" id="GO:0072344">
    <property type="term" value="P:rescue of stalled ribosome"/>
    <property type="evidence" value="ECO:0007669"/>
    <property type="project" value="InterPro"/>
</dbReference>
<evidence type="ECO:0000259" key="2">
    <source>
        <dbReference type="SMART" id="SM01022"/>
    </source>
</evidence>
<dbReference type="Proteomes" id="UP001168990">
    <property type="component" value="Unassembled WGS sequence"/>
</dbReference>
<proteinExistence type="predicted"/>
<accession>A0AA39KLU5</accession>
<feature type="compositionally biased region" description="Low complexity" evidence="1">
    <location>
        <begin position="94"/>
        <end position="104"/>
    </location>
</feature>
<reference evidence="3" key="1">
    <citation type="journal article" date="2023" name="bioRxiv">
        <title>Scaffold-level genome assemblies of two parasitoid biocontrol wasps reveal the parthenogenesis mechanism and an associated novel virus.</title>
        <authorList>
            <person name="Inwood S."/>
            <person name="Skelly J."/>
            <person name="Guhlin J."/>
            <person name="Harrop T."/>
            <person name="Goldson S."/>
            <person name="Dearden P."/>
        </authorList>
    </citation>
    <scope>NUCLEOTIDE SEQUENCE</scope>
    <source>
        <strain evidence="3">Irish</strain>
        <tissue evidence="3">Whole body</tissue>
    </source>
</reference>
<evidence type="ECO:0000313" key="3">
    <source>
        <dbReference type="EMBL" id="KAK0166194.1"/>
    </source>
</evidence>
<reference evidence="3" key="2">
    <citation type="submission" date="2023-03" db="EMBL/GenBank/DDBJ databases">
        <authorList>
            <person name="Inwood S.N."/>
            <person name="Skelly J.G."/>
            <person name="Guhlin J."/>
            <person name="Harrop T.W.R."/>
            <person name="Goldson S.G."/>
            <person name="Dearden P.K."/>
        </authorList>
    </citation>
    <scope>NUCLEOTIDE SEQUENCE</scope>
    <source>
        <strain evidence="3">Irish</strain>
        <tissue evidence="3">Whole body</tissue>
    </source>
</reference>
<comment type="caution">
    <text evidence="3">The sequence shown here is derived from an EMBL/GenBank/DDBJ whole genome shotgun (WGS) entry which is preliminary data.</text>
</comment>
<dbReference type="InterPro" id="IPR056994">
    <property type="entry name" value="TRI4_N"/>
</dbReference>
<dbReference type="InterPro" id="IPR056993">
    <property type="entry name" value="TRIP4_3rd_dom"/>
</dbReference>
<dbReference type="Gene3D" id="2.30.130.30">
    <property type="entry name" value="Hypothetical protein"/>
    <property type="match status" value="1"/>
</dbReference>